<comment type="caution">
    <text evidence="1">The sequence shown here is derived from an EMBL/GenBank/DDBJ whole genome shotgun (WGS) entry which is preliminary data.</text>
</comment>
<accession>A0ABQ3QS10</accession>
<dbReference type="EMBL" id="BNDY01000017">
    <property type="protein sequence ID" value="GHI40035.1"/>
    <property type="molecule type" value="Genomic_DNA"/>
</dbReference>
<name>A0ABQ3QS10_9ACTN</name>
<evidence type="ECO:0000313" key="2">
    <source>
        <dbReference type="Proteomes" id="UP001050808"/>
    </source>
</evidence>
<protein>
    <submittedName>
        <fullName evidence="1">Uncharacterized protein</fullName>
    </submittedName>
</protein>
<evidence type="ECO:0000313" key="1">
    <source>
        <dbReference type="EMBL" id="GHI40035.1"/>
    </source>
</evidence>
<organism evidence="1 2">
    <name type="scientific">Streptomyces violascens</name>
    <dbReference type="NCBI Taxonomy" id="67381"/>
    <lineage>
        <taxon>Bacteria</taxon>
        <taxon>Bacillati</taxon>
        <taxon>Actinomycetota</taxon>
        <taxon>Actinomycetes</taxon>
        <taxon>Kitasatosporales</taxon>
        <taxon>Streptomycetaceae</taxon>
        <taxon>Streptomyces</taxon>
    </lineage>
</organism>
<gene>
    <name evidence="1" type="ORF">Sviol_44430</name>
</gene>
<dbReference type="Proteomes" id="UP001050808">
    <property type="component" value="Unassembled WGS sequence"/>
</dbReference>
<proteinExistence type="predicted"/>
<keyword evidence="2" id="KW-1185">Reference proteome</keyword>
<reference evidence="1" key="1">
    <citation type="submission" date="2024-05" db="EMBL/GenBank/DDBJ databases">
        <title>Whole genome shotgun sequence of Streptomyces violascens NBRC 12920.</title>
        <authorList>
            <person name="Komaki H."/>
            <person name="Tamura T."/>
        </authorList>
    </citation>
    <scope>NUCLEOTIDE SEQUENCE</scope>
    <source>
        <strain evidence="1">NBRC 12920</strain>
    </source>
</reference>
<sequence>MLRVTDPATFRAPVVEGLHLTTAIEPPLCGAENGIDPCQALVQPTGPLGNTIVSVARHLVADP</sequence>